<keyword evidence="3" id="KW-1185">Reference proteome</keyword>
<dbReference type="Proteomes" id="UP001157910">
    <property type="component" value="Unassembled WGS sequence"/>
</dbReference>
<evidence type="ECO:0000256" key="1">
    <source>
        <dbReference type="SAM" id="Phobius"/>
    </source>
</evidence>
<feature type="transmembrane region" description="Helical" evidence="1">
    <location>
        <begin position="216"/>
        <end position="237"/>
    </location>
</feature>
<feature type="transmembrane region" description="Helical" evidence="1">
    <location>
        <begin position="16"/>
        <end position="37"/>
    </location>
</feature>
<gene>
    <name evidence="2" type="ORF">SAMN06296065_10873</name>
</gene>
<name>A0ABY1QNB1_9SPHN</name>
<feature type="transmembrane region" description="Helical" evidence="1">
    <location>
        <begin position="141"/>
        <end position="165"/>
    </location>
</feature>
<comment type="caution">
    <text evidence="2">The sequence shown here is derived from an EMBL/GenBank/DDBJ whole genome shotgun (WGS) entry which is preliminary data.</text>
</comment>
<sequence>MSDALHLLPVVLAASWRIAFLTAGAPVIGAVLLLAIGRVTGADWRPLKPLAAMAPWLVPAGVLLGLCALAMPVPEHLSLWMSWWGVGLRALVTTGALAFASSRLQAGTRVTGAAIILTLYALLATPIASDWMLGQAPGHPVSAIGMMQVTQSLAGATAVVLAVGIGPPGFRSDMARLMIAAVLGLGYLAFMDYLIVWYSDLPSRVGFYVVRSSPTMGLLVCAALAVGVAAPILLLWLSRERWSQRLAGLAVLAALFLFNVWWIGGGVPALLIGLLLTLAAATAATRRGRRSGDRHV</sequence>
<keyword evidence="1" id="KW-1133">Transmembrane helix</keyword>
<feature type="transmembrane region" description="Helical" evidence="1">
    <location>
        <begin position="110"/>
        <end position="129"/>
    </location>
</feature>
<organism evidence="2 3">
    <name type="scientific">Novosphingobium panipatense</name>
    <dbReference type="NCBI Taxonomy" id="428991"/>
    <lineage>
        <taxon>Bacteria</taxon>
        <taxon>Pseudomonadati</taxon>
        <taxon>Pseudomonadota</taxon>
        <taxon>Alphaproteobacteria</taxon>
        <taxon>Sphingomonadales</taxon>
        <taxon>Sphingomonadaceae</taxon>
        <taxon>Novosphingobium</taxon>
    </lineage>
</organism>
<feature type="transmembrane region" description="Helical" evidence="1">
    <location>
        <begin position="269"/>
        <end position="285"/>
    </location>
</feature>
<evidence type="ECO:0000313" key="3">
    <source>
        <dbReference type="Proteomes" id="UP001157910"/>
    </source>
</evidence>
<accession>A0ABY1QNB1</accession>
<feature type="transmembrane region" description="Helical" evidence="1">
    <location>
        <begin position="246"/>
        <end position="263"/>
    </location>
</feature>
<evidence type="ECO:0000313" key="2">
    <source>
        <dbReference type="EMBL" id="SMP75502.1"/>
    </source>
</evidence>
<feature type="transmembrane region" description="Helical" evidence="1">
    <location>
        <begin position="177"/>
        <end position="196"/>
    </location>
</feature>
<dbReference type="EMBL" id="FXUI01000008">
    <property type="protein sequence ID" value="SMP75502.1"/>
    <property type="molecule type" value="Genomic_DNA"/>
</dbReference>
<feature type="transmembrane region" description="Helical" evidence="1">
    <location>
        <begin position="49"/>
        <end position="71"/>
    </location>
</feature>
<reference evidence="2 3" key="1">
    <citation type="submission" date="2017-05" db="EMBL/GenBank/DDBJ databases">
        <authorList>
            <person name="Varghese N."/>
            <person name="Submissions S."/>
        </authorList>
    </citation>
    <scope>NUCLEOTIDE SEQUENCE [LARGE SCALE GENOMIC DNA]</scope>
    <source>
        <strain evidence="2 3">SM16</strain>
    </source>
</reference>
<protein>
    <submittedName>
        <fullName evidence="2">Uncharacterized protein</fullName>
    </submittedName>
</protein>
<keyword evidence="1" id="KW-0812">Transmembrane</keyword>
<keyword evidence="1" id="KW-0472">Membrane</keyword>
<proteinExistence type="predicted"/>
<feature type="transmembrane region" description="Helical" evidence="1">
    <location>
        <begin position="77"/>
        <end position="98"/>
    </location>
</feature>
<dbReference type="RefSeq" id="WP_283406635.1">
    <property type="nucleotide sequence ID" value="NZ_FXUI01000008.1"/>
</dbReference>